<dbReference type="STRING" id="336831.WG68_02805"/>
<dbReference type="Pfam" id="PF21294">
    <property type="entry name" value="Polysacc_lyase_14"/>
    <property type="match status" value="1"/>
</dbReference>
<name>A0A0M2VB85_9GAMM</name>
<dbReference type="PANTHER" id="PTHR40124:SF1">
    <property type="entry name" value="DISAGGREGATASE RELATED REPEAT PROTEIN"/>
    <property type="match status" value="1"/>
</dbReference>
<keyword evidence="4" id="KW-1185">Reference proteome</keyword>
<comment type="caution">
    <text evidence="3">The sequence shown here is derived from an EMBL/GenBank/DDBJ whole genome shotgun (WGS) entry which is preliminary data.</text>
</comment>
<evidence type="ECO:0000313" key="3">
    <source>
        <dbReference type="EMBL" id="KKO46885.1"/>
    </source>
</evidence>
<sequence>MENTVMLNRNWRIKLASWVTLCLLPCNMVLATALATEQIIAIDWHEGDKQLSGASRNYSYAAAYINWPDDQMGAWIDKNMQFLGEQPFARQQISRAHIGKTVNWPLTDLISHIISTEHPAIDVILHSKASQGTSHFYSKEADSSKAPRLMLTTSLGNRITSIAIMDTYLDSSTFRSLGHSKTLRASAHNLTLLRFNKPKLLANEYIVNAELQLTLSKQFGASDIGVFWLAQPASTPARLAEFKPEQIIFNEDFANRNWASNWSSLDRRSRVERVAAPTRPNNYALKVEFNPEQNLALNLVLLLKSVLAEEPQALYFQYDLFLADNWLATKGGGKFPGLAGTYNKAGWGGRSADGTNGWSARGQFADTIRSDDKFNHSTPLGFYAYYPDNGQNHGAVMYWHSSNNPIVPGKWYRITQFVKLNTPGQQNGILRAWVNQQAVFERTNIRFRDTTDLKIERLWLNFYHGGTAKPVQLMELYIDNIILATE</sequence>
<reference evidence="3 4" key="1">
    <citation type="submission" date="2015-03" db="EMBL/GenBank/DDBJ databases">
        <title>Draft genome sequences of two protease-producing strains of Arsukibacterium isolated from two cold and alkaline environments.</title>
        <authorList>
            <person name="Lylloff J.E."/>
            <person name="Skov L.B."/>
            <person name="Jepsen M."/>
            <person name="Hallin P.F."/>
            <person name="Sorensen S.J."/>
            <person name="Stougaard P."/>
            <person name="Glaring M.A."/>
        </authorList>
    </citation>
    <scope>NUCLEOTIDE SEQUENCE [LARGE SCALE GENOMIC DNA]</scope>
    <source>
        <strain evidence="3 4">GCM72</strain>
    </source>
</reference>
<dbReference type="EMBL" id="LAHO01000002">
    <property type="protein sequence ID" value="KKO46885.1"/>
    <property type="molecule type" value="Genomic_DNA"/>
</dbReference>
<dbReference type="InterPro" id="IPR048958">
    <property type="entry name" value="Polysacc_lyase_14"/>
</dbReference>
<dbReference type="Gene3D" id="2.60.120.200">
    <property type="match status" value="1"/>
</dbReference>
<proteinExistence type="predicted"/>
<dbReference type="AlphaFoldDB" id="A0A0M2VB85"/>
<gene>
    <name evidence="3" type="ORF">WG68_02805</name>
</gene>
<dbReference type="PANTHER" id="PTHR40124">
    <property type="match status" value="1"/>
</dbReference>
<keyword evidence="1" id="KW-0732">Signal</keyword>
<organism evidence="3 4">
    <name type="scientific">Arsukibacterium ikkense</name>
    <dbReference type="NCBI Taxonomy" id="336831"/>
    <lineage>
        <taxon>Bacteria</taxon>
        <taxon>Pseudomonadati</taxon>
        <taxon>Pseudomonadota</taxon>
        <taxon>Gammaproteobacteria</taxon>
        <taxon>Chromatiales</taxon>
        <taxon>Chromatiaceae</taxon>
        <taxon>Arsukibacterium</taxon>
    </lineage>
</organism>
<evidence type="ECO:0000259" key="2">
    <source>
        <dbReference type="Pfam" id="PF21294"/>
    </source>
</evidence>
<evidence type="ECO:0000313" key="4">
    <source>
        <dbReference type="Proteomes" id="UP000034228"/>
    </source>
</evidence>
<accession>A0A0M2VB85</accession>
<evidence type="ECO:0000256" key="1">
    <source>
        <dbReference type="SAM" id="SignalP"/>
    </source>
</evidence>
<feature type="chain" id="PRO_5005644645" description="Polysaccharide lyase 14 domain-containing protein" evidence="1">
    <location>
        <begin position="32"/>
        <end position="486"/>
    </location>
</feature>
<feature type="domain" description="Polysaccharide lyase 14" evidence="2">
    <location>
        <begin position="309"/>
        <end position="468"/>
    </location>
</feature>
<protein>
    <recommendedName>
        <fullName evidence="2">Polysaccharide lyase 14 domain-containing protein</fullName>
    </recommendedName>
</protein>
<feature type="signal peptide" evidence="1">
    <location>
        <begin position="1"/>
        <end position="31"/>
    </location>
</feature>
<dbReference type="Proteomes" id="UP000034228">
    <property type="component" value="Unassembled WGS sequence"/>
</dbReference>